<evidence type="ECO:0000256" key="1">
    <source>
        <dbReference type="SAM" id="MobiDB-lite"/>
    </source>
</evidence>
<comment type="caution">
    <text evidence="2">The sequence shown here is derived from an EMBL/GenBank/DDBJ whole genome shotgun (WGS) entry which is preliminary data.</text>
</comment>
<sequence>MVLILLSGGGVLFQHLVAPNLKIPTSESGSVLMWNYKYISGRPKAMCTGYAYMSVLHQRLRRCITRVEESNDVRPDYRIRVRGGARGAARRRAASETLPANSGPSADWFPQAILAD</sequence>
<proteinExistence type="predicted"/>
<dbReference type="Proteomes" id="UP000299102">
    <property type="component" value="Unassembled WGS sequence"/>
</dbReference>
<feature type="region of interest" description="Disordered" evidence="1">
    <location>
        <begin position="84"/>
        <end position="106"/>
    </location>
</feature>
<organism evidence="2 3">
    <name type="scientific">Eumeta variegata</name>
    <name type="common">Bagworm moth</name>
    <name type="synonym">Eumeta japonica</name>
    <dbReference type="NCBI Taxonomy" id="151549"/>
    <lineage>
        <taxon>Eukaryota</taxon>
        <taxon>Metazoa</taxon>
        <taxon>Ecdysozoa</taxon>
        <taxon>Arthropoda</taxon>
        <taxon>Hexapoda</taxon>
        <taxon>Insecta</taxon>
        <taxon>Pterygota</taxon>
        <taxon>Neoptera</taxon>
        <taxon>Endopterygota</taxon>
        <taxon>Lepidoptera</taxon>
        <taxon>Glossata</taxon>
        <taxon>Ditrysia</taxon>
        <taxon>Tineoidea</taxon>
        <taxon>Psychidae</taxon>
        <taxon>Oiketicinae</taxon>
        <taxon>Eumeta</taxon>
    </lineage>
</organism>
<name>A0A4C1U7Y2_EUMVA</name>
<accession>A0A4C1U7Y2</accession>
<dbReference type="EMBL" id="BGZK01000137">
    <property type="protein sequence ID" value="GBP22217.1"/>
    <property type="molecule type" value="Genomic_DNA"/>
</dbReference>
<gene>
    <name evidence="2" type="ORF">EVAR_10727_1</name>
</gene>
<reference evidence="2 3" key="1">
    <citation type="journal article" date="2019" name="Commun. Biol.">
        <title>The bagworm genome reveals a unique fibroin gene that provides high tensile strength.</title>
        <authorList>
            <person name="Kono N."/>
            <person name="Nakamura H."/>
            <person name="Ohtoshi R."/>
            <person name="Tomita M."/>
            <person name="Numata K."/>
            <person name="Arakawa K."/>
        </authorList>
    </citation>
    <scope>NUCLEOTIDE SEQUENCE [LARGE SCALE GENOMIC DNA]</scope>
</reference>
<evidence type="ECO:0000313" key="3">
    <source>
        <dbReference type="Proteomes" id="UP000299102"/>
    </source>
</evidence>
<evidence type="ECO:0000313" key="2">
    <source>
        <dbReference type="EMBL" id="GBP22217.1"/>
    </source>
</evidence>
<dbReference type="AlphaFoldDB" id="A0A4C1U7Y2"/>
<keyword evidence="3" id="KW-1185">Reference proteome</keyword>
<protein>
    <submittedName>
        <fullName evidence="2">Uncharacterized protein</fullName>
    </submittedName>
</protein>